<evidence type="ECO:0000256" key="1">
    <source>
        <dbReference type="ARBA" id="ARBA00000738"/>
    </source>
</evidence>
<dbReference type="SMART" id="SM00645">
    <property type="entry name" value="Pept_C1"/>
    <property type="match status" value="1"/>
</dbReference>
<dbReference type="Gene3D" id="2.40.128.80">
    <property type="entry name" value="Cathepsin C, exclusion domain"/>
    <property type="match status" value="1"/>
</dbReference>
<dbReference type="SUPFAM" id="SSF75001">
    <property type="entry name" value="Dipeptidyl peptidase I (cathepsin C), exclusion domain"/>
    <property type="match status" value="1"/>
</dbReference>
<name>A0ABD2PS28_9PLAT</name>
<proteinExistence type="inferred from homology"/>
<protein>
    <recommendedName>
        <fullName evidence="4">dipeptidyl-peptidase I</fullName>
        <ecNumber evidence="4">3.4.14.1</ecNumber>
    </recommendedName>
</protein>
<comment type="catalytic activity">
    <reaction evidence="1">
        <text>Release of an N-terminal dipeptide, Xaa-Yaa-|-Zaa-, except when Xaa is Arg or Lys, or Yaa or Zaa is Pro.</text>
        <dbReference type="EC" id="3.4.14.1"/>
    </reaction>
</comment>
<dbReference type="PANTHER" id="PTHR12411">
    <property type="entry name" value="CYSTEINE PROTEASE FAMILY C1-RELATED"/>
    <property type="match status" value="1"/>
</dbReference>
<dbReference type="InterPro" id="IPR013128">
    <property type="entry name" value="Peptidase_C1A"/>
</dbReference>
<dbReference type="AlphaFoldDB" id="A0ABD2PS28"/>
<evidence type="ECO:0000256" key="3">
    <source>
        <dbReference type="ARBA" id="ARBA00008455"/>
    </source>
</evidence>
<evidence type="ECO:0000313" key="8">
    <source>
        <dbReference type="EMBL" id="KAL3308556.1"/>
    </source>
</evidence>
<evidence type="ECO:0000256" key="2">
    <source>
        <dbReference type="ARBA" id="ARBA00001923"/>
    </source>
</evidence>
<evidence type="ECO:0000259" key="7">
    <source>
        <dbReference type="SMART" id="SM00645"/>
    </source>
</evidence>
<dbReference type="InterPro" id="IPR036496">
    <property type="entry name" value="CathepsinC_exc_dom_sf"/>
</dbReference>
<dbReference type="Proteomes" id="UP001626550">
    <property type="component" value="Unassembled WGS sequence"/>
</dbReference>
<gene>
    <name evidence="8" type="ORF">Ciccas_012911</name>
</gene>
<accession>A0ABD2PS28</accession>
<dbReference type="EMBL" id="JBJKFK010005043">
    <property type="protein sequence ID" value="KAL3308556.1"/>
    <property type="molecule type" value="Genomic_DNA"/>
</dbReference>
<keyword evidence="9" id="KW-1185">Reference proteome</keyword>
<reference evidence="8 9" key="1">
    <citation type="submission" date="2024-11" db="EMBL/GenBank/DDBJ databases">
        <title>Adaptive evolution of stress response genes in parasites aligns with host niche diversity.</title>
        <authorList>
            <person name="Hahn C."/>
            <person name="Resl P."/>
        </authorList>
    </citation>
    <scope>NUCLEOTIDE SEQUENCE [LARGE SCALE GENOMIC DNA]</scope>
    <source>
        <strain evidence="8">EGGRZ-B1_66</strain>
        <tissue evidence="8">Body</tissue>
    </source>
</reference>
<evidence type="ECO:0000313" key="9">
    <source>
        <dbReference type="Proteomes" id="UP001626550"/>
    </source>
</evidence>
<dbReference type="Pfam" id="PF08773">
    <property type="entry name" value="CathepsinC_exc"/>
    <property type="match status" value="1"/>
</dbReference>
<dbReference type="InterPro" id="IPR038765">
    <property type="entry name" value="Papain-like_cys_pep_sf"/>
</dbReference>
<comment type="caution">
    <text evidence="8">The sequence shown here is derived from an EMBL/GenBank/DDBJ whole genome shotgun (WGS) entry which is preliminary data.</text>
</comment>
<dbReference type="PROSITE" id="PS00640">
    <property type="entry name" value="THIOL_PROTEASE_ASN"/>
    <property type="match status" value="1"/>
</dbReference>
<evidence type="ECO:0000256" key="5">
    <source>
        <dbReference type="ARBA" id="ARBA00023214"/>
    </source>
</evidence>
<dbReference type="InterPro" id="IPR000668">
    <property type="entry name" value="Peptidase_C1A_C"/>
</dbReference>
<comment type="similarity">
    <text evidence="3">Belongs to the peptidase C1 family.</text>
</comment>
<feature type="domain" description="Peptidase C1A papain C-terminal" evidence="7">
    <location>
        <begin position="161"/>
        <end position="374"/>
    </location>
</feature>
<feature type="signal peptide" evidence="6">
    <location>
        <begin position="1"/>
        <end position="23"/>
    </location>
</feature>
<dbReference type="InterPro" id="IPR014882">
    <property type="entry name" value="CathepsinC_exc"/>
</dbReference>
<organism evidence="8 9">
    <name type="scientific">Cichlidogyrus casuarinus</name>
    <dbReference type="NCBI Taxonomy" id="1844966"/>
    <lineage>
        <taxon>Eukaryota</taxon>
        <taxon>Metazoa</taxon>
        <taxon>Spiralia</taxon>
        <taxon>Lophotrochozoa</taxon>
        <taxon>Platyhelminthes</taxon>
        <taxon>Monogenea</taxon>
        <taxon>Monopisthocotylea</taxon>
        <taxon>Dactylogyridea</taxon>
        <taxon>Ancyrocephalidae</taxon>
        <taxon>Cichlidogyrus</taxon>
    </lineage>
</organism>
<dbReference type="PRINTS" id="PR00705">
    <property type="entry name" value="PAPAIN"/>
</dbReference>
<evidence type="ECO:0000256" key="4">
    <source>
        <dbReference type="ARBA" id="ARBA00012059"/>
    </source>
</evidence>
<comment type="cofactor">
    <cofactor evidence="2">
        <name>chloride</name>
        <dbReference type="ChEBI" id="CHEBI:17996"/>
    </cofactor>
</comment>
<sequence>MKAESAYRVFGLVCVCLASRVSGDTAANCTYGDALGKWTIELYEFTEDRILNSDQPISTMEMNFMYPNHVINDFGLSGVWTMIYNQGFEATINNRKWLFLFWNDYFVSYDCSKTLVHWTYDHTNRQRYNFVAYKRSQIGPETETMESPRMSPELEKDVAGLPWEFDWRTPPDGGPSYVTPVRSQGSCGSCYAFVSASALESRIQIMTNRSMQPILSPQDVVNCSPFSEESCVPYKDNPKLQCSTPKTCLRYYTSDYQYIGGYYGACNEALMRLELVREGPFPVAFMVYDDFRDYEDGVYQHKSESKATTGSVFNPYQEVTHAALIVGYGYDRKLGLPYWTIKNSWGEDWGENGYGRIVRGSDELAIESMGLSFKPLL</sequence>
<dbReference type="InterPro" id="IPR025661">
    <property type="entry name" value="Pept_asp_AS"/>
</dbReference>
<dbReference type="GO" id="GO:0008239">
    <property type="term" value="F:dipeptidyl-peptidase activity"/>
    <property type="evidence" value="ECO:0007669"/>
    <property type="project" value="UniProtKB-EC"/>
</dbReference>
<dbReference type="Gene3D" id="3.90.70.10">
    <property type="entry name" value="Cysteine proteinases"/>
    <property type="match status" value="2"/>
</dbReference>
<keyword evidence="6" id="KW-0732">Signal</keyword>
<dbReference type="EC" id="3.4.14.1" evidence="4"/>
<dbReference type="SUPFAM" id="SSF54001">
    <property type="entry name" value="Cysteine proteinases"/>
    <property type="match status" value="1"/>
</dbReference>
<feature type="chain" id="PRO_5044801789" description="dipeptidyl-peptidase I" evidence="6">
    <location>
        <begin position="24"/>
        <end position="377"/>
    </location>
</feature>
<keyword evidence="5" id="KW-0868">Chloride</keyword>
<evidence type="ECO:0000256" key="6">
    <source>
        <dbReference type="SAM" id="SignalP"/>
    </source>
</evidence>
<dbReference type="Pfam" id="PF00112">
    <property type="entry name" value="Peptidase_C1"/>
    <property type="match status" value="1"/>
</dbReference>